<dbReference type="InParanoid" id="A0A059B708"/>
<proteinExistence type="predicted"/>
<keyword evidence="1" id="KW-0812">Transmembrane</keyword>
<keyword evidence="1" id="KW-0472">Membrane</keyword>
<dbReference type="EMBL" id="KK198760">
    <property type="protein sequence ID" value="KCW61987.1"/>
    <property type="molecule type" value="Genomic_DNA"/>
</dbReference>
<sequence>MYPNCTPSKKSLGKEFLFLFFCKSFFYLLANPMNRNRIITSRSRQKCVMKVNGAIPHALLHLSSHVRFQL</sequence>
<reference evidence="2" key="1">
    <citation type="submission" date="2013-07" db="EMBL/GenBank/DDBJ databases">
        <title>The genome of Eucalyptus grandis.</title>
        <authorList>
            <person name="Schmutz J."/>
            <person name="Hayes R."/>
            <person name="Myburg A."/>
            <person name="Tuskan G."/>
            <person name="Grattapaglia D."/>
            <person name="Rokhsar D.S."/>
        </authorList>
    </citation>
    <scope>NUCLEOTIDE SEQUENCE</scope>
    <source>
        <tissue evidence="2">Leaf extractions</tissue>
    </source>
</reference>
<organism evidence="2">
    <name type="scientific">Eucalyptus grandis</name>
    <name type="common">Flooded gum</name>
    <dbReference type="NCBI Taxonomy" id="71139"/>
    <lineage>
        <taxon>Eukaryota</taxon>
        <taxon>Viridiplantae</taxon>
        <taxon>Streptophyta</taxon>
        <taxon>Embryophyta</taxon>
        <taxon>Tracheophyta</taxon>
        <taxon>Spermatophyta</taxon>
        <taxon>Magnoliopsida</taxon>
        <taxon>eudicotyledons</taxon>
        <taxon>Gunneridae</taxon>
        <taxon>Pentapetalae</taxon>
        <taxon>rosids</taxon>
        <taxon>malvids</taxon>
        <taxon>Myrtales</taxon>
        <taxon>Myrtaceae</taxon>
        <taxon>Myrtoideae</taxon>
        <taxon>Eucalypteae</taxon>
        <taxon>Eucalyptus</taxon>
    </lineage>
</organism>
<protein>
    <submittedName>
        <fullName evidence="2">Uncharacterized protein</fullName>
    </submittedName>
</protein>
<dbReference type="AlphaFoldDB" id="A0A059B708"/>
<evidence type="ECO:0000313" key="2">
    <source>
        <dbReference type="EMBL" id="KCW61987.1"/>
    </source>
</evidence>
<gene>
    <name evidence="2" type="ORF">EUGRSUZ_H04670</name>
</gene>
<name>A0A059B708_EUCGR</name>
<evidence type="ECO:0000256" key="1">
    <source>
        <dbReference type="SAM" id="Phobius"/>
    </source>
</evidence>
<keyword evidence="1" id="KW-1133">Transmembrane helix</keyword>
<dbReference type="Gramene" id="KCW61987">
    <property type="protein sequence ID" value="KCW61987"/>
    <property type="gene ID" value="EUGRSUZ_H04670"/>
</dbReference>
<feature type="transmembrane region" description="Helical" evidence="1">
    <location>
        <begin position="16"/>
        <end position="34"/>
    </location>
</feature>
<accession>A0A059B708</accession>